<evidence type="ECO:0008006" key="4">
    <source>
        <dbReference type="Google" id="ProtNLM"/>
    </source>
</evidence>
<keyword evidence="3" id="KW-1185">Reference proteome</keyword>
<sequence>MYRPLAFLSLSSATLLMVSCTPNTPQTRIANNPDLYQQLTPNHQSLVQRGQISKGMNKKAVYLAWGDPSRSSKGSENGKLFEKWYYIRYTPYYTGGLYGGYGYGGRGYYGTSISRTTNYNSELEAEVKFHKGIVTSWENAR</sequence>
<keyword evidence="1" id="KW-0732">Signal</keyword>
<name>A0ABW4ZFF9_9BACT</name>
<protein>
    <recommendedName>
        <fullName evidence="4">Lipoprotein</fullName>
    </recommendedName>
</protein>
<evidence type="ECO:0000256" key="1">
    <source>
        <dbReference type="SAM" id="SignalP"/>
    </source>
</evidence>
<comment type="caution">
    <text evidence="2">The sequence shown here is derived from an EMBL/GenBank/DDBJ whole genome shotgun (WGS) entry which is preliminary data.</text>
</comment>
<dbReference type="PROSITE" id="PS51257">
    <property type="entry name" value="PROKAR_LIPOPROTEIN"/>
    <property type="match status" value="1"/>
</dbReference>
<reference evidence="3" key="1">
    <citation type="journal article" date="2019" name="Int. J. Syst. Evol. Microbiol.">
        <title>The Global Catalogue of Microorganisms (GCM) 10K type strain sequencing project: providing services to taxonomists for standard genome sequencing and annotation.</title>
        <authorList>
            <consortium name="The Broad Institute Genomics Platform"/>
            <consortium name="The Broad Institute Genome Sequencing Center for Infectious Disease"/>
            <person name="Wu L."/>
            <person name="Ma J."/>
        </authorList>
    </citation>
    <scope>NUCLEOTIDE SEQUENCE [LARGE SCALE GENOMIC DNA]</scope>
    <source>
        <strain evidence="3">CCUG 57942</strain>
    </source>
</reference>
<proteinExistence type="predicted"/>
<feature type="signal peptide" evidence="1">
    <location>
        <begin position="1"/>
        <end position="17"/>
    </location>
</feature>
<dbReference type="Proteomes" id="UP001597389">
    <property type="component" value="Unassembled WGS sequence"/>
</dbReference>
<dbReference type="EMBL" id="JBHUJB010000089">
    <property type="protein sequence ID" value="MFD2160736.1"/>
    <property type="molecule type" value="Genomic_DNA"/>
</dbReference>
<gene>
    <name evidence="2" type="ORF">ACFSW8_17660</name>
</gene>
<feature type="chain" id="PRO_5047305689" description="Lipoprotein" evidence="1">
    <location>
        <begin position="18"/>
        <end position="141"/>
    </location>
</feature>
<dbReference type="RefSeq" id="WP_377089870.1">
    <property type="nucleotide sequence ID" value="NZ_JBHSJL010000014.1"/>
</dbReference>
<evidence type="ECO:0000313" key="2">
    <source>
        <dbReference type="EMBL" id="MFD2160736.1"/>
    </source>
</evidence>
<evidence type="ECO:0000313" key="3">
    <source>
        <dbReference type="Proteomes" id="UP001597389"/>
    </source>
</evidence>
<accession>A0ABW4ZFF9</accession>
<organism evidence="2 3">
    <name type="scientific">Rubritalea tangerina</name>
    <dbReference type="NCBI Taxonomy" id="430798"/>
    <lineage>
        <taxon>Bacteria</taxon>
        <taxon>Pseudomonadati</taxon>
        <taxon>Verrucomicrobiota</taxon>
        <taxon>Verrucomicrobiia</taxon>
        <taxon>Verrucomicrobiales</taxon>
        <taxon>Rubritaleaceae</taxon>
        <taxon>Rubritalea</taxon>
    </lineage>
</organism>